<reference evidence="3" key="1">
    <citation type="submission" date="2016-10" db="EMBL/GenBank/DDBJ databases">
        <authorList>
            <person name="Varghese N."/>
            <person name="Submissions S."/>
        </authorList>
    </citation>
    <scope>NUCLEOTIDE SEQUENCE [LARGE SCALE GENOMIC DNA]</scope>
    <source>
        <strain evidence="3">DSM 44498</strain>
    </source>
</reference>
<organism evidence="2 3">
    <name type="scientific">Rhodococcus koreensis</name>
    <dbReference type="NCBI Taxonomy" id="99653"/>
    <lineage>
        <taxon>Bacteria</taxon>
        <taxon>Bacillati</taxon>
        <taxon>Actinomycetota</taxon>
        <taxon>Actinomycetes</taxon>
        <taxon>Mycobacteriales</taxon>
        <taxon>Nocardiaceae</taxon>
        <taxon>Rhodococcus</taxon>
    </lineage>
</organism>
<feature type="region of interest" description="Disordered" evidence="1">
    <location>
        <begin position="49"/>
        <end position="92"/>
    </location>
</feature>
<proteinExistence type="predicted"/>
<keyword evidence="3" id="KW-1185">Reference proteome</keyword>
<name>A0A1H5EZZ5_9NOCA</name>
<evidence type="ECO:0000313" key="3">
    <source>
        <dbReference type="Proteomes" id="UP000183561"/>
    </source>
</evidence>
<evidence type="ECO:0000313" key="2">
    <source>
        <dbReference type="EMBL" id="SED96671.1"/>
    </source>
</evidence>
<gene>
    <name evidence="2" type="ORF">SAMN04490239_9435</name>
</gene>
<dbReference type="EMBL" id="FNSV01000008">
    <property type="protein sequence ID" value="SED96671.1"/>
    <property type="molecule type" value="Genomic_DNA"/>
</dbReference>
<evidence type="ECO:0000256" key="1">
    <source>
        <dbReference type="SAM" id="MobiDB-lite"/>
    </source>
</evidence>
<evidence type="ECO:0008006" key="4">
    <source>
        <dbReference type="Google" id="ProtNLM"/>
    </source>
</evidence>
<protein>
    <recommendedName>
        <fullName evidence="4">DUF3263 domain-containing protein</fullName>
    </recommendedName>
</protein>
<accession>A0A1H5EZZ5</accession>
<dbReference type="AlphaFoldDB" id="A0A1H5EZZ5"/>
<dbReference type="Proteomes" id="UP000183561">
    <property type="component" value="Unassembled WGS sequence"/>
</dbReference>
<sequence length="92" mass="10390">MTERDEHELMTFAAQWAPFGGPPAEEVLVSFGMTMPRFEFRLCEALSRRQNRSHPAFRALNGRSRTPRALDSTRGRAVPGRAPYEARTPQSA</sequence>